<dbReference type="EMBL" id="JAVYJV010000009">
    <property type="protein sequence ID" value="KAK4363311.1"/>
    <property type="molecule type" value="Genomic_DNA"/>
</dbReference>
<dbReference type="InterPro" id="IPR051636">
    <property type="entry name" value="Plant_LTP/defense-related"/>
</dbReference>
<organism evidence="4 5">
    <name type="scientific">Anisodus tanguticus</name>
    <dbReference type="NCBI Taxonomy" id="243964"/>
    <lineage>
        <taxon>Eukaryota</taxon>
        <taxon>Viridiplantae</taxon>
        <taxon>Streptophyta</taxon>
        <taxon>Embryophyta</taxon>
        <taxon>Tracheophyta</taxon>
        <taxon>Spermatophyta</taxon>
        <taxon>Magnoliopsida</taxon>
        <taxon>eudicotyledons</taxon>
        <taxon>Gunneridae</taxon>
        <taxon>Pentapetalae</taxon>
        <taxon>asterids</taxon>
        <taxon>lamiids</taxon>
        <taxon>Solanales</taxon>
        <taxon>Solanaceae</taxon>
        <taxon>Solanoideae</taxon>
        <taxon>Hyoscyameae</taxon>
        <taxon>Anisodus</taxon>
    </lineage>
</organism>
<dbReference type="InterPro" id="IPR036312">
    <property type="entry name" value="Bifun_inhib/LTP/seed_sf"/>
</dbReference>
<evidence type="ECO:0000256" key="2">
    <source>
        <dbReference type="SAM" id="SignalP"/>
    </source>
</evidence>
<gene>
    <name evidence="4" type="ORF">RND71_018552</name>
</gene>
<keyword evidence="2" id="KW-0732">Signal</keyword>
<dbReference type="InterPro" id="IPR027923">
    <property type="entry name" value="Hydrophob_seed_dom"/>
</dbReference>
<evidence type="ECO:0000256" key="1">
    <source>
        <dbReference type="SAM" id="MobiDB-lite"/>
    </source>
</evidence>
<keyword evidence="5" id="KW-1185">Reference proteome</keyword>
<comment type="caution">
    <text evidence="4">The sequence shown here is derived from an EMBL/GenBank/DDBJ whole genome shotgun (WGS) entry which is preliminary data.</text>
</comment>
<dbReference type="Pfam" id="PF14547">
    <property type="entry name" value="Hydrophob_seed"/>
    <property type="match status" value="1"/>
</dbReference>
<dbReference type="SUPFAM" id="SSF47699">
    <property type="entry name" value="Bifunctional inhibitor/lipid-transfer protein/seed storage 2S albumin"/>
    <property type="match status" value="1"/>
</dbReference>
<dbReference type="CDD" id="cd01958">
    <property type="entry name" value="HPS_like"/>
    <property type="match status" value="1"/>
</dbReference>
<dbReference type="InterPro" id="IPR016140">
    <property type="entry name" value="Bifunc_inhib/LTP/seed_store"/>
</dbReference>
<feature type="region of interest" description="Disordered" evidence="1">
    <location>
        <begin position="31"/>
        <end position="57"/>
    </location>
</feature>
<reference evidence="4" key="1">
    <citation type="submission" date="2023-12" db="EMBL/GenBank/DDBJ databases">
        <title>Genome assembly of Anisodus tanguticus.</title>
        <authorList>
            <person name="Wang Y.-J."/>
        </authorList>
    </citation>
    <scope>NUCLEOTIDE SEQUENCE</scope>
    <source>
        <strain evidence="4">KB-2021</strain>
        <tissue evidence="4">Leaf</tissue>
    </source>
</reference>
<dbReference type="Proteomes" id="UP001291623">
    <property type="component" value="Unassembled WGS sequence"/>
</dbReference>
<feature type="domain" description="Bifunctional inhibitor/plant lipid transfer protein/seed storage helical" evidence="3">
    <location>
        <begin position="57"/>
        <end position="139"/>
    </location>
</feature>
<proteinExistence type="predicted"/>
<dbReference type="PANTHER" id="PTHR31731">
    <property type="match status" value="1"/>
</dbReference>
<dbReference type="AlphaFoldDB" id="A0AAE1VH07"/>
<dbReference type="Gene3D" id="1.10.110.10">
    <property type="entry name" value="Plant lipid-transfer and hydrophobic proteins"/>
    <property type="match status" value="1"/>
</dbReference>
<feature type="signal peptide" evidence="2">
    <location>
        <begin position="1"/>
        <end position="24"/>
    </location>
</feature>
<accession>A0AAE1VH07</accession>
<feature type="chain" id="PRO_5042170477" description="Bifunctional inhibitor/plant lipid transfer protein/seed storage helical domain-containing protein" evidence="2">
    <location>
        <begin position="25"/>
        <end position="140"/>
    </location>
</feature>
<dbReference type="SMART" id="SM00499">
    <property type="entry name" value="AAI"/>
    <property type="match status" value="1"/>
</dbReference>
<evidence type="ECO:0000259" key="3">
    <source>
        <dbReference type="SMART" id="SM00499"/>
    </source>
</evidence>
<protein>
    <recommendedName>
        <fullName evidence="3">Bifunctional inhibitor/plant lipid transfer protein/seed storage helical domain-containing protein</fullName>
    </recommendedName>
</protein>
<sequence length="140" mass="14744">MDSKNSLITLFLFFNLFFLSLVNSCSDCNNPPGPPPNRNPNPNPNPNPSLSPSKGSCHKDALKLGVCAKLLNGAVGANIGNPPDTPCCSILGELLDLEASICLCTTLKANILEININFPISLSLLVNICGKNLSSDFACA</sequence>
<feature type="compositionally biased region" description="Pro residues" evidence="1">
    <location>
        <begin position="31"/>
        <end position="49"/>
    </location>
</feature>
<evidence type="ECO:0000313" key="5">
    <source>
        <dbReference type="Proteomes" id="UP001291623"/>
    </source>
</evidence>
<name>A0AAE1VH07_9SOLA</name>
<evidence type="ECO:0000313" key="4">
    <source>
        <dbReference type="EMBL" id="KAK4363311.1"/>
    </source>
</evidence>